<keyword evidence="2" id="KW-1185">Reference proteome</keyword>
<dbReference type="RefSeq" id="WP_379778271.1">
    <property type="nucleotide sequence ID" value="NZ_JBHSWW010000004.1"/>
</dbReference>
<dbReference type="EMBL" id="JBHSWW010000004">
    <property type="protein sequence ID" value="MFC6752011.1"/>
    <property type="molecule type" value="Genomic_DNA"/>
</dbReference>
<dbReference type="InterPro" id="IPR037914">
    <property type="entry name" value="SpoVT-AbrB_sf"/>
</dbReference>
<comment type="caution">
    <text evidence="1">The sequence shown here is derived from an EMBL/GenBank/DDBJ whole genome shotgun (WGS) entry which is preliminary data.</text>
</comment>
<name>A0ABD5S6J3_9EURY</name>
<proteinExistence type="predicted"/>
<evidence type="ECO:0000313" key="2">
    <source>
        <dbReference type="Proteomes" id="UP001596442"/>
    </source>
</evidence>
<sequence length="66" mass="7160">MSNRQSESAGVVKCSADGVVVIPVEVREVLGIKNKEAFLRLNDISVAKVVNEDDDTKLSDVEEENA</sequence>
<accession>A0ABD5S6J3</accession>
<organism evidence="1 2">
    <name type="scientific">Halorubrum tibetense</name>
    <dbReference type="NCBI Taxonomy" id="175631"/>
    <lineage>
        <taxon>Archaea</taxon>
        <taxon>Methanobacteriati</taxon>
        <taxon>Methanobacteriota</taxon>
        <taxon>Stenosarchaea group</taxon>
        <taxon>Halobacteria</taxon>
        <taxon>Halobacteriales</taxon>
        <taxon>Haloferacaceae</taxon>
        <taxon>Halorubrum</taxon>
    </lineage>
</organism>
<dbReference type="Proteomes" id="UP001596442">
    <property type="component" value="Unassembled WGS sequence"/>
</dbReference>
<dbReference type="AlphaFoldDB" id="A0ABD5S6J3"/>
<evidence type="ECO:0008006" key="3">
    <source>
        <dbReference type="Google" id="ProtNLM"/>
    </source>
</evidence>
<evidence type="ECO:0000313" key="1">
    <source>
        <dbReference type="EMBL" id="MFC6752011.1"/>
    </source>
</evidence>
<gene>
    <name evidence="1" type="ORF">ACFQEU_00775</name>
</gene>
<dbReference type="SUPFAM" id="SSF89447">
    <property type="entry name" value="AbrB/MazE/MraZ-like"/>
    <property type="match status" value="1"/>
</dbReference>
<protein>
    <recommendedName>
        <fullName evidence="3">SpoVT-AbrB domain-containing protein</fullName>
    </recommendedName>
</protein>
<reference evidence="1 2" key="1">
    <citation type="journal article" date="2019" name="Int. J. Syst. Evol. Microbiol.">
        <title>The Global Catalogue of Microorganisms (GCM) 10K type strain sequencing project: providing services to taxonomists for standard genome sequencing and annotation.</title>
        <authorList>
            <consortium name="The Broad Institute Genomics Platform"/>
            <consortium name="The Broad Institute Genome Sequencing Center for Infectious Disease"/>
            <person name="Wu L."/>
            <person name="Ma J."/>
        </authorList>
    </citation>
    <scope>NUCLEOTIDE SEQUENCE [LARGE SCALE GENOMIC DNA]</scope>
    <source>
        <strain evidence="1 2">CGMCC 1.3239</strain>
    </source>
</reference>